<accession>A0ABU6ZQ28</accession>
<dbReference type="Pfam" id="PF00439">
    <property type="entry name" value="Bromodomain"/>
    <property type="match status" value="1"/>
</dbReference>
<sequence length="260" mass="30266">MKKGTTDAAKITYFDAVKEHDEEKKKRSSSGMDRCKKMQCSVTLRRLLVHPDGVHFKKGNYSNPLMDLERIQLKLGKDLYKKTDQFAADIRLVFRNAMFRYPSRHNETHQAAAMLSELFETKWKDLEGKWEAEKAKRAKAKPFKSNEGEKRKPISDSDLSIAIANAKLQWEKNQKKKKSNEAVAAAQQNNVFVSCNSLWLQREKQREILQKMERTIFFGDDNFKYFHDLENLCGRSLTHYCTKENPLLKDLTGLVLREAE</sequence>
<keyword evidence="1" id="KW-0103">Bromodomain</keyword>
<reference evidence="3 4" key="1">
    <citation type="journal article" date="2023" name="Plants (Basel)">
        <title>Bridging the Gap: Combining Genomics and Transcriptomics Approaches to Understand Stylosanthes scabra, an Orphan Legume from the Brazilian Caatinga.</title>
        <authorList>
            <person name="Ferreira-Neto J.R.C."/>
            <person name="da Silva M.D."/>
            <person name="Binneck E."/>
            <person name="de Melo N.F."/>
            <person name="da Silva R.H."/>
            <person name="de Melo A.L.T.M."/>
            <person name="Pandolfi V."/>
            <person name="Bustamante F.O."/>
            <person name="Brasileiro-Vidal A.C."/>
            <person name="Benko-Iseppon A.M."/>
        </authorList>
    </citation>
    <scope>NUCLEOTIDE SEQUENCE [LARGE SCALE GENOMIC DNA]</scope>
    <source>
        <tissue evidence="3">Leaves</tissue>
    </source>
</reference>
<feature type="domain" description="Bromo" evidence="2">
    <location>
        <begin position="28"/>
        <end position="128"/>
    </location>
</feature>
<dbReference type="SUPFAM" id="SSF47370">
    <property type="entry name" value="Bromodomain"/>
    <property type="match status" value="1"/>
</dbReference>
<evidence type="ECO:0000256" key="1">
    <source>
        <dbReference type="ARBA" id="ARBA00023117"/>
    </source>
</evidence>
<dbReference type="EMBL" id="JASCZI010273023">
    <property type="protein sequence ID" value="MED6224073.1"/>
    <property type="molecule type" value="Genomic_DNA"/>
</dbReference>
<evidence type="ECO:0000313" key="4">
    <source>
        <dbReference type="Proteomes" id="UP001341840"/>
    </source>
</evidence>
<dbReference type="PANTHER" id="PTHR46136">
    <property type="entry name" value="TRANSCRIPTION FACTOR GTE8"/>
    <property type="match status" value="1"/>
</dbReference>
<evidence type="ECO:0000313" key="3">
    <source>
        <dbReference type="EMBL" id="MED6224073.1"/>
    </source>
</evidence>
<name>A0ABU6ZQ28_9FABA</name>
<dbReference type="InterPro" id="IPR052442">
    <property type="entry name" value="Env_Response_Regulator"/>
</dbReference>
<feature type="non-terminal residue" evidence="3">
    <location>
        <position position="260"/>
    </location>
</feature>
<dbReference type="PANTHER" id="PTHR46136:SF19">
    <property type="entry name" value="TRANSCRIPTION FACTOR GTE12"/>
    <property type="match status" value="1"/>
</dbReference>
<dbReference type="Gene3D" id="1.20.920.10">
    <property type="entry name" value="Bromodomain-like"/>
    <property type="match status" value="1"/>
</dbReference>
<evidence type="ECO:0000259" key="2">
    <source>
        <dbReference type="SMART" id="SM00297"/>
    </source>
</evidence>
<gene>
    <name evidence="3" type="ORF">PIB30_080242</name>
</gene>
<keyword evidence="4" id="KW-1185">Reference proteome</keyword>
<dbReference type="Proteomes" id="UP001341840">
    <property type="component" value="Unassembled WGS sequence"/>
</dbReference>
<proteinExistence type="predicted"/>
<organism evidence="3 4">
    <name type="scientific">Stylosanthes scabra</name>
    <dbReference type="NCBI Taxonomy" id="79078"/>
    <lineage>
        <taxon>Eukaryota</taxon>
        <taxon>Viridiplantae</taxon>
        <taxon>Streptophyta</taxon>
        <taxon>Embryophyta</taxon>
        <taxon>Tracheophyta</taxon>
        <taxon>Spermatophyta</taxon>
        <taxon>Magnoliopsida</taxon>
        <taxon>eudicotyledons</taxon>
        <taxon>Gunneridae</taxon>
        <taxon>Pentapetalae</taxon>
        <taxon>rosids</taxon>
        <taxon>fabids</taxon>
        <taxon>Fabales</taxon>
        <taxon>Fabaceae</taxon>
        <taxon>Papilionoideae</taxon>
        <taxon>50 kb inversion clade</taxon>
        <taxon>dalbergioids sensu lato</taxon>
        <taxon>Dalbergieae</taxon>
        <taxon>Pterocarpus clade</taxon>
        <taxon>Stylosanthes</taxon>
    </lineage>
</organism>
<comment type="caution">
    <text evidence="3">The sequence shown here is derived from an EMBL/GenBank/DDBJ whole genome shotgun (WGS) entry which is preliminary data.</text>
</comment>
<dbReference type="InterPro" id="IPR001487">
    <property type="entry name" value="Bromodomain"/>
</dbReference>
<dbReference type="InterPro" id="IPR036427">
    <property type="entry name" value="Bromodomain-like_sf"/>
</dbReference>
<protein>
    <recommendedName>
        <fullName evidence="2">Bromo domain-containing protein</fullName>
    </recommendedName>
</protein>
<dbReference type="SMART" id="SM00297">
    <property type="entry name" value="BROMO"/>
    <property type="match status" value="1"/>
</dbReference>